<keyword evidence="5" id="KW-1185">Reference proteome</keyword>
<keyword evidence="2" id="KW-0804">Transcription</keyword>
<dbReference type="Proteomes" id="UP000018296">
    <property type="component" value="Unassembled WGS sequence"/>
</dbReference>
<dbReference type="EMBL" id="AWTC01000001">
    <property type="protein sequence ID" value="EST13639.1"/>
    <property type="molecule type" value="Genomic_DNA"/>
</dbReference>
<keyword evidence="1" id="KW-0805">Transcription regulation</keyword>
<dbReference type="InterPro" id="IPR036388">
    <property type="entry name" value="WH-like_DNA-bd_sf"/>
</dbReference>
<dbReference type="InterPro" id="IPR001034">
    <property type="entry name" value="DeoR_HTH"/>
</dbReference>
<evidence type="ECO:0000256" key="2">
    <source>
        <dbReference type="ARBA" id="ARBA00023163"/>
    </source>
</evidence>
<reference evidence="4 5" key="1">
    <citation type="journal article" date="2013" name="Genome Announc.">
        <title>Genome Sequence of Sporolactobacillus laevolacticus DSM442, an Efficient Polymer-Grade D-Lactate Producer from Agricultural Waste Cottonseed as a Nitrogen Source.</title>
        <authorList>
            <person name="Wang H."/>
            <person name="Wang L."/>
            <person name="Ju J."/>
            <person name="Yu B."/>
            <person name="Ma Y."/>
        </authorList>
    </citation>
    <scope>NUCLEOTIDE SEQUENCE [LARGE SCALE GENOMIC DNA]</scope>
    <source>
        <strain evidence="4 5">DSM 442</strain>
    </source>
</reference>
<sequence>MRADRLVAIILLLQTEGTVSAKMLASRLEVSERTIYRDIDALSFAGIPIISLRGSCGGFTLDEHFRTNVSGINLTDIKKLLVRQSADPLADLGLNTNYRIIYKLFPSLSSNQRKQADQFSKRIYLDSTTWFNEQEAVPFLKLIYEAMYSNLWLLIDYVKKNGDVISRQVAPYGLVAKTDTWYMVASHGEDIRVYRVSRIHDIKSVAKSFLIPKSFELDQFWNKWCHYFETSRPKYSATLRMSLETLHEFLVSENRNFQQLSEEKDGKQLICIQFENFAHAVREILSLGSEVEVIKPNELRKEISNQIKRLYEIYQ</sequence>
<dbReference type="InterPro" id="IPR026881">
    <property type="entry name" value="WYL_dom"/>
</dbReference>
<accession>V6JA33</accession>
<dbReference type="SUPFAM" id="SSF46785">
    <property type="entry name" value="Winged helix' DNA-binding domain"/>
    <property type="match status" value="1"/>
</dbReference>
<evidence type="ECO:0000259" key="3">
    <source>
        <dbReference type="PROSITE" id="PS51000"/>
    </source>
</evidence>
<dbReference type="InterPro" id="IPR036390">
    <property type="entry name" value="WH_DNA-bd_sf"/>
</dbReference>
<dbReference type="PANTHER" id="PTHR34580:SF1">
    <property type="entry name" value="PROTEIN PAFC"/>
    <property type="match status" value="1"/>
</dbReference>
<gene>
    <name evidence="4" type="ORF">P343_00095</name>
</gene>
<organism evidence="4 5">
    <name type="scientific">Sporolactobacillus laevolacticus DSM 442</name>
    <dbReference type="NCBI Taxonomy" id="1395513"/>
    <lineage>
        <taxon>Bacteria</taxon>
        <taxon>Bacillati</taxon>
        <taxon>Bacillota</taxon>
        <taxon>Bacilli</taxon>
        <taxon>Bacillales</taxon>
        <taxon>Sporolactobacillaceae</taxon>
        <taxon>Sporolactobacillus</taxon>
    </lineage>
</organism>
<dbReference type="AlphaFoldDB" id="V6JA33"/>
<dbReference type="Pfam" id="PF13280">
    <property type="entry name" value="WYL"/>
    <property type="match status" value="1"/>
</dbReference>
<dbReference type="GO" id="GO:0003700">
    <property type="term" value="F:DNA-binding transcription factor activity"/>
    <property type="evidence" value="ECO:0007669"/>
    <property type="project" value="InterPro"/>
</dbReference>
<comment type="caution">
    <text evidence="4">The sequence shown here is derived from an EMBL/GenBank/DDBJ whole genome shotgun (WGS) entry which is preliminary data.</text>
</comment>
<dbReference type="PROSITE" id="PS52050">
    <property type="entry name" value="WYL"/>
    <property type="match status" value="1"/>
</dbReference>
<dbReference type="PANTHER" id="PTHR34580">
    <property type="match status" value="1"/>
</dbReference>
<name>V6JA33_9BACL</name>
<dbReference type="Gene3D" id="1.10.10.10">
    <property type="entry name" value="Winged helix-like DNA-binding domain superfamily/Winged helix DNA-binding domain"/>
    <property type="match status" value="1"/>
</dbReference>
<dbReference type="Pfam" id="PF08279">
    <property type="entry name" value="HTH_11"/>
    <property type="match status" value="1"/>
</dbReference>
<dbReference type="eggNOG" id="COG2378">
    <property type="taxonomic scope" value="Bacteria"/>
</dbReference>
<feature type="domain" description="HTH deoR-type" evidence="3">
    <location>
        <begin position="2"/>
        <end position="61"/>
    </location>
</feature>
<dbReference type="PATRIC" id="fig|1395513.3.peg.19"/>
<proteinExistence type="predicted"/>
<dbReference type="InterPro" id="IPR057727">
    <property type="entry name" value="WCX_dom"/>
</dbReference>
<dbReference type="InterPro" id="IPR051534">
    <property type="entry name" value="CBASS_pafABC_assoc_protein"/>
</dbReference>
<dbReference type="PROSITE" id="PS51000">
    <property type="entry name" value="HTH_DEOR_2"/>
    <property type="match status" value="1"/>
</dbReference>
<dbReference type="STRING" id="1395513.P343_00095"/>
<evidence type="ECO:0000256" key="1">
    <source>
        <dbReference type="ARBA" id="ARBA00023015"/>
    </source>
</evidence>
<protein>
    <recommendedName>
        <fullName evidence="3">HTH deoR-type domain-containing protein</fullName>
    </recommendedName>
</protein>
<dbReference type="Pfam" id="PF25583">
    <property type="entry name" value="WCX"/>
    <property type="match status" value="1"/>
</dbReference>
<dbReference type="RefSeq" id="WP_023508349.1">
    <property type="nucleotide sequence ID" value="NZ_AWTC01000001.1"/>
</dbReference>
<dbReference type="InterPro" id="IPR013196">
    <property type="entry name" value="HTH_11"/>
</dbReference>
<evidence type="ECO:0000313" key="5">
    <source>
        <dbReference type="Proteomes" id="UP000018296"/>
    </source>
</evidence>
<evidence type="ECO:0000313" key="4">
    <source>
        <dbReference type="EMBL" id="EST13639.1"/>
    </source>
</evidence>